<name>A9WRM8_RENSM</name>
<dbReference type="STRING" id="288705.RSal33209_2585"/>
<evidence type="ECO:0000313" key="2">
    <source>
        <dbReference type="Proteomes" id="UP000002007"/>
    </source>
</evidence>
<protein>
    <submittedName>
        <fullName evidence="1">Uncharacterized protein</fullName>
    </submittedName>
</protein>
<dbReference type="Proteomes" id="UP000002007">
    <property type="component" value="Chromosome"/>
</dbReference>
<reference evidence="2" key="1">
    <citation type="journal article" date="2008" name="J. Bacteriol.">
        <title>Genome sequence of the fish pathogen Renibacterium salmoninarum suggests reductive evolution away from an environmental Arthrobacter ancestor.</title>
        <authorList>
            <person name="Wiens G.D."/>
            <person name="Rockey D.D."/>
            <person name="Wu Z."/>
            <person name="Chang J."/>
            <person name="Levy R."/>
            <person name="Crane S."/>
            <person name="Chen D.S."/>
            <person name="Capri G.R."/>
            <person name="Burnett J.R."/>
            <person name="Sudheesh P.S."/>
            <person name="Schipma M.J."/>
            <person name="Burd H."/>
            <person name="Bhattacharyya A."/>
            <person name="Rhodes L.D."/>
            <person name="Kaul R."/>
            <person name="Strom M.S."/>
        </authorList>
    </citation>
    <scope>NUCLEOTIDE SEQUENCE [LARGE SCALE GENOMIC DNA]</scope>
    <source>
        <strain evidence="2">ATCC 33209 / DSM 20767 / JCM 11484 / NBRC 15589 / NCIMB 2235</strain>
    </source>
</reference>
<organism evidence="1 2">
    <name type="scientific">Renibacterium salmoninarum (strain ATCC 33209 / DSM 20767 / JCM 11484 / NBRC 15589 / NCIMB 2235)</name>
    <dbReference type="NCBI Taxonomy" id="288705"/>
    <lineage>
        <taxon>Bacteria</taxon>
        <taxon>Bacillati</taxon>
        <taxon>Actinomycetota</taxon>
        <taxon>Actinomycetes</taxon>
        <taxon>Micrococcales</taxon>
        <taxon>Micrococcaceae</taxon>
        <taxon>Renibacterium</taxon>
    </lineage>
</organism>
<accession>A9WRM8</accession>
<dbReference type="EMBL" id="CP000910">
    <property type="protein sequence ID" value="ABY24310.1"/>
    <property type="molecule type" value="Genomic_DNA"/>
</dbReference>
<sequence>MEQNPVTPEESAPAVSKFAALPERTLPADYIKVVDVDQVNFQEVGMDDWLKNSAG</sequence>
<dbReference type="HOGENOM" id="CLU_3029195_0_0_11"/>
<evidence type="ECO:0000313" key="1">
    <source>
        <dbReference type="EMBL" id="ABY24310.1"/>
    </source>
</evidence>
<keyword evidence="2" id="KW-1185">Reference proteome</keyword>
<dbReference type="KEGG" id="rsa:RSal33209_2585"/>
<dbReference type="RefSeq" id="WP_012245968.1">
    <property type="nucleotide sequence ID" value="NC_010168.1"/>
</dbReference>
<gene>
    <name evidence="1" type="ordered locus">RSal33209_2585</name>
</gene>
<dbReference type="AlphaFoldDB" id="A9WRM8"/>
<proteinExistence type="predicted"/>